<dbReference type="InterPro" id="IPR002028">
    <property type="entry name" value="Trp_synthase_suA"/>
</dbReference>
<dbReference type="PATRIC" id="fig|1229783.3.peg.1675"/>
<keyword evidence="3 8" id="KW-0028">Amino-acid biosynthesis</keyword>
<evidence type="ECO:0000256" key="6">
    <source>
        <dbReference type="ARBA" id="ARBA00023239"/>
    </source>
</evidence>
<keyword evidence="11" id="KW-1185">Reference proteome</keyword>
<comment type="function">
    <text evidence="8">The alpha subunit is responsible for the aldol cleavage of indoleglycerol phosphate to indole and glyceraldehyde 3-phosphate.</text>
</comment>
<name>K9AZY6_9STAP</name>
<keyword evidence="6 8" id="KW-0456">Lyase</keyword>
<comment type="caution">
    <text evidence="10">The sequence shown here is derived from an EMBL/GenBank/DDBJ whole genome shotgun (WGS) entry which is preliminary data.</text>
</comment>
<keyword evidence="5 8" id="KW-0057">Aromatic amino acid biosynthesis</keyword>
<dbReference type="GO" id="GO:0005829">
    <property type="term" value="C:cytosol"/>
    <property type="evidence" value="ECO:0007669"/>
    <property type="project" value="TreeGrafter"/>
</dbReference>
<sequence length="244" mass="27464">MGKLFVPYIMGNQKMIENLKLLEHYGADYVEIGIPFSDPVADGPIIMEAGQEAIREGQTTDKILETLKQHRDHIKVPYILMTYYHMIEVYGEDAFFKACTEAGVYGLIIPDLPYELLKQLKERHPNRKLKLISLISMTANEARIENIAKEAEGFIYTVTMNAITGQDGAFHPELKEKIEFIKRHAKVPVMAGFGIKTPKDVKEIAATADGVVIGSEIVKRFKEGPDETTYQYLASIQAALNESR</sequence>
<evidence type="ECO:0000313" key="11">
    <source>
        <dbReference type="Proteomes" id="UP000009885"/>
    </source>
</evidence>
<evidence type="ECO:0000256" key="1">
    <source>
        <dbReference type="ARBA" id="ARBA00004733"/>
    </source>
</evidence>
<gene>
    <name evidence="8 10" type="primary">trpA</name>
    <name evidence="10" type="ORF">C273_08321</name>
</gene>
<evidence type="ECO:0000256" key="9">
    <source>
        <dbReference type="RuleBase" id="RU003662"/>
    </source>
</evidence>
<dbReference type="UniPathway" id="UPA00035">
    <property type="reaction ID" value="UER00044"/>
</dbReference>
<accession>K9AZY6</accession>
<protein>
    <recommendedName>
        <fullName evidence="8">Tryptophan synthase alpha chain</fullName>
        <ecNumber evidence="8">4.2.1.20</ecNumber>
    </recommendedName>
</protein>
<feature type="active site" description="Proton acceptor" evidence="8">
    <location>
        <position position="31"/>
    </location>
</feature>
<dbReference type="HAMAP" id="MF_00131">
    <property type="entry name" value="Trp_synth_alpha"/>
    <property type="match status" value="1"/>
</dbReference>
<evidence type="ECO:0000256" key="2">
    <source>
        <dbReference type="ARBA" id="ARBA00011270"/>
    </source>
</evidence>
<dbReference type="GO" id="GO:0004834">
    <property type="term" value="F:tryptophan synthase activity"/>
    <property type="evidence" value="ECO:0007669"/>
    <property type="project" value="UniProtKB-UniRule"/>
</dbReference>
<evidence type="ECO:0000256" key="8">
    <source>
        <dbReference type="HAMAP-Rule" id="MF_00131"/>
    </source>
</evidence>
<evidence type="ECO:0000313" key="10">
    <source>
        <dbReference type="EMBL" id="EKU47095.1"/>
    </source>
</evidence>
<feature type="active site" description="Proton acceptor" evidence="8">
    <location>
        <position position="42"/>
    </location>
</feature>
<dbReference type="NCBIfam" id="TIGR00262">
    <property type="entry name" value="trpA"/>
    <property type="match status" value="1"/>
</dbReference>
<dbReference type="SUPFAM" id="SSF51366">
    <property type="entry name" value="Ribulose-phoshate binding barrel"/>
    <property type="match status" value="1"/>
</dbReference>
<dbReference type="InterPro" id="IPR011060">
    <property type="entry name" value="RibuloseP-bd_barrel"/>
</dbReference>
<dbReference type="OrthoDB" id="9804578at2"/>
<evidence type="ECO:0000256" key="7">
    <source>
        <dbReference type="ARBA" id="ARBA00049047"/>
    </source>
</evidence>
<dbReference type="PANTHER" id="PTHR43406:SF1">
    <property type="entry name" value="TRYPTOPHAN SYNTHASE ALPHA CHAIN, CHLOROPLASTIC"/>
    <property type="match status" value="1"/>
</dbReference>
<dbReference type="PANTHER" id="PTHR43406">
    <property type="entry name" value="TRYPTOPHAN SYNTHASE, ALPHA CHAIN"/>
    <property type="match status" value="1"/>
</dbReference>
<evidence type="ECO:0000256" key="4">
    <source>
        <dbReference type="ARBA" id="ARBA00022822"/>
    </source>
</evidence>
<dbReference type="EC" id="4.2.1.20" evidence="8"/>
<dbReference type="CDD" id="cd04724">
    <property type="entry name" value="Tryptophan_synthase_alpha"/>
    <property type="match status" value="1"/>
</dbReference>
<comment type="subunit">
    <text evidence="2 8">Tetramer of two alpha and two beta chains.</text>
</comment>
<keyword evidence="4 8" id="KW-0822">Tryptophan biosynthesis</keyword>
<dbReference type="InterPro" id="IPR013785">
    <property type="entry name" value="Aldolase_TIM"/>
</dbReference>
<comment type="pathway">
    <text evidence="1 8">Amino-acid biosynthesis; L-tryptophan biosynthesis; L-tryptophan from chorismate: step 5/5.</text>
</comment>
<evidence type="ECO:0000256" key="5">
    <source>
        <dbReference type="ARBA" id="ARBA00023141"/>
    </source>
</evidence>
<dbReference type="PROSITE" id="PS00167">
    <property type="entry name" value="TRP_SYNTHASE_ALPHA"/>
    <property type="match status" value="1"/>
</dbReference>
<evidence type="ECO:0000256" key="3">
    <source>
        <dbReference type="ARBA" id="ARBA00022605"/>
    </source>
</evidence>
<dbReference type="STRING" id="1229783.C273_08321"/>
<reference evidence="10 11" key="1">
    <citation type="journal article" date="2013" name="Genome Announc.">
        <title>Genome Sequence of Staphylococcus massiliensis Strain S46, Isolated from the Surface of Healthy Human Skin.</title>
        <authorList>
            <person name="Srivastav R."/>
            <person name="Singh A."/>
            <person name="Jangir P.K."/>
            <person name="Kumari C."/>
            <person name="Muduli S."/>
            <person name="Sharma R."/>
        </authorList>
    </citation>
    <scope>NUCLEOTIDE SEQUENCE [LARGE SCALE GENOMIC DNA]</scope>
    <source>
        <strain evidence="10 11">S46</strain>
    </source>
</reference>
<proteinExistence type="inferred from homology"/>
<dbReference type="InterPro" id="IPR018204">
    <property type="entry name" value="Trp_synthase_alpha_AS"/>
</dbReference>
<dbReference type="RefSeq" id="WP_009383990.1">
    <property type="nucleotide sequence ID" value="NZ_AMSQ01000013.1"/>
</dbReference>
<comment type="catalytic activity">
    <reaction evidence="7 8">
        <text>(1S,2R)-1-C-(indol-3-yl)glycerol 3-phosphate + L-serine = D-glyceraldehyde 3-phosphate + L-tryptophan + H2O</text>
        <dbReference type="Rhea" id="RHEA:10532"/>
        <dbReference type="ChEBI" id="CHEBI:15377"/>
        <dbReference type="ChEBI" id="CHEBI:33384"/>
        <dbReference type="ChEBI" id="CHEBI:57912"/>
        <dbReference type="ChEBI" id="CHEBI:58866"/>
        <dbReference type="ChEBI" id="CHEBI:59776"/>
        <dbReference type="EC" id="4.2.1.20"/>
    </reaction>
</comment>
<dbReference type="EMBL" id="AMSQ01000013">
    <property type="protein sequence ID" value="EKU47095.1"/>
    <property type="molecule type" value="Genomic_DNA"/>
</dbReference>
<dbReference type="Gene3D" id="3.20.20.70">
    <property type="entry name" value="Aldolase class I"/>
    <property type="match status" value="1"/>
</dbReference>
<dbReference type="AlphaFoldDB" id="K9AZY6"/>
<dbReference type="Proteomes" id="UP000009885">
    <property type="component" value="Unassembled WGS sequence"/>
</dbReference>
<comment type="similarity">
    <text evidence="8 9">Belongs to the TrpA family.</text>
</comment>
<dbReference type="eggNOG" id="COG0159">
    <property type="taxonomic scope" value="Bacteria"/>
</dbReference>
<dbReference type="Pfam" id="PF00290">
    <property type="entry name" value="Trp_syntA"/>
    <property type="match status" value="1"/>
</dbReference>
<organism evidence="10 11">
    <name type="scientific">Staphylococcus massiliensis S46</name>
    <dbReference type="NCBI Taxonomy" id="1229783"/>
    <lineage>
        <taxon>Bacteria</taxon>
        <taxon>Bacillati</taxon>
        <taxon>Bacillota</taxon>
        <taxon>Bacilli</taxon>
        <taxon>Bacillales</taxon>
        <taxon>Staphylococcaceae</taxon>
        <taxon>Staphylococcus</taxon>
    </lineage>
</organism>